<keyword evidence="3" id="KW-1185">Reference proteome</keyword>
<evidence type="ECO:0000313" key="2">
    <source>
        <dbReference type="EMBL" id="MCE2593482.1"/>
    </source>
</evidence>
<protein>
    <submittedName>
        <fullName evidence="2">FeoC-like transcriptional regulator</fullName>
    </submittedName>
</protein>
<dbReference type="InterPro" id="IPR015102">
    <property type="entry name" value="Tscrpt_reg_HTH_FeoC"/>
</dbReference>
<evidence type="ECO:0000259" key="1">
    <source>
        <dbReference type="Pfam" id="PF09012"/>
    </source>
</evidence>
<dbReference type="SUPFAM" id="SSF46785">
    <property type="entry name" value="Winged helix' DNA-binding domain"/>
    <property type="match status" value="1"/>
</dbReference>
<dbReference type="Proteomes" id="UP001201273">
    <property type="component" value="Unassembled WGS sequence"/>
</dbReference>
<dbReference type="Gene3D" id="1.10.10.10">
    <property type="entry name" value="Winged helix-like DNA-binding domain superfamily/Winged helix DNA-binding domain"/>
    <property type="match status" value="1"/>
</dbReference>
<dbReference type="InterPro" id="IPR036388">
    <property type="entry name" value="WH-like_DNA-bd_sf"/>
</dbReference>
<dbReference type="EMBL" id="JAIMJA010000001">
    <property type="protein sequence ID" value="MCE2593482.1"/>
    <property type="molecule type" value="Genomic_DNA"/>
</dbReference>
<dbReference type="Pfam" id="PF09012">
    <property type="entry name" value="FeoC"/>
    <property type="match status" value="1"/>
</dbReference>
<accession>A0ABS8W3F2</accession>
<dbReference type="RefSeq" id="WP_233051085.1">
    <property type="nucleotide sequence ID" value="NZ_JAIMJA010000001.1"/>
</dbReference>
<feature type="domain" description="Transcriptional regulator HTH-type FeoC" evidence="1">
    <location>
        <begin position="2"/>
        <end position="67"/>
    </location>
</feature>
<gene>
    <name evidence="2" type="ORF">K6Y31_01455</name>
</gene>
<sequence length="81" mass="9242">MILQRLKQEIQQAGRISQQQLCRRYRVSPQGLDAMLALLIKRGNVHKSMSEKAASACGCGKENEIWYSWHDVAQIPMIEIS</sequence>
<reference evidence="2 3" key="1">
    <citation type="journal article" date="2022" name="Environ. Microbiol. Rep.">
        <title>Eco-phylogenetic analyses reveal divergent evolution of vitamin B12 metabolism in the marine bacterial family 'Psychromonadaceae'.</title>
        <authorList>
            <person name="Jin X."/>
            <person name="Yang Y."/>
            <person name="Cao H."/>
            <person name="Gao B."/>
            <person name="Zhao Z."/>
        </authorList>
    </citation>
    <scope>NUCLEOTIDE SEQUENCE [LARGE SCALE GENOMIC DNA]</scope>
    <source>
        <strain evidence="2 3">MKS20</strain>
    </source>
</reference>
<dbReference type="InterPro" id="IPR036390">
    <property type="entry name" value="WH_DNA-bd_sf"/>
</dbReference>
<organism evidence="2 3">
    <name type="scientific">Motilimonas cestriensis</name>
    <dbReference type="NCBI Taxonomy" id="2742685"/>
    <lineage>
        <taxon>Bacteria</taxon>
        <taxon>Pseudomonadati</taxon>
        <taxon>Pseudomonadota</taxon>
        <taxon>Gammaproteobacteria</taxon>
        <taxon>Alteromonadales</taxon>
        <taxon>Alteromonadales genera incertae sedis</taxon>
        <taxon>Motilimonas</taxon>
    </lineage>
</organism>
<name>A0ABS8W3F2_9GAMM</name>
<proteinExistence type="predicted"/>
<evidence type="ECO:0000313" key="3">
    <source>
        <dbReference type="Proteomes" id="UP001201273"/>
    </source>
</evidence>
<comment type="caution">
    <text evidence="2">The sequence shown here is derived from an EMBL/GenBank/DDBJ whole genome shotgun (WGS) entry which is preliminary data.</text>
</comment>